<dbReference type="RefSeq" id="WP_343795203.1">
    <property type="nucleotide sequence ID" value="NZ_BAAADJ010000001.1"/>
</dbReference>
<evidence type="ECO:0000313" key="1">
    <source>
        <dbReference type="EMBL" id="GAA0313555.1"/>
    </source>
</evidence>
<sequence>MPNQAIYQEYVNETLVPYCYVLTFETGEINWEKTVFYFEVIEPTVYYEREFYDESIISTSIFLSDLIVSDAHPDKLGLYLPNIKKRINDFGVDPYLVTQFVIPTQDISEVFQLLPNSRNFFKGGSLIDQG</sequence>
<comment type="caution">
    <text evidence="1">The sequence shown here is derived from an EMBL/GenBank/DDBJ whole genome shotgun (WGS) entry which is preliminary data.</text>
</comment>
<evidence type="ECO:0000313" key="2">
    <source>
        <dbReference type="Proteomes" id="UP001500782"/>
    </source>
</evidence>
<accession>A0ABN0VNV5</accession>
<reference evidence="1 2" key="1">
    <citation type="journal article" date="2019" name="Int. J. Syst. Evol. Microbiol.">
        <title>The Global Catalogue of Microorganisms (GCM) 10K type strain sequencing project: providing services to taxonomists for standard genome sequencing and annotation.</title>
        <authorList>
            <consortium name="The Broad Institute Genomics Platform"/>
            <consortium name="The Broad Institute Genome Sequencing Center for Infectious Disease"/>
            <person name="Wu L."/>
            <person name="Ma J."/>
        </authorList>
    </citation>
    <scope>NUCLEOTIDE SEQUENCE [LARGE SCALE GENOMIC DNA]</scope>
    <source>
        <strain evidence="1 2">JCM 9731</strain>
    </source>
</reference>
<name>A0ABN0VNV5_9BACI</name>
<protein>
    <submittedName>
        <fullName evidence="1">Uncharacterized protein</fullName>
    </submittedName>
</protein>
<dbReference type="Proteomes" id="UP001500782">
    <property type="component" value="Unassembled WGS sequence"/>
</dbReference>
<proteinExistence type="predicted"/>
<dbReference type="EMBL" id="BAAADJ010000001">
    <property type="protein sequence ID" value="GAA0313555.1"/>
    <property type="molecule type" value="Genomic_DNA"/>
</dbReference>
<keyword evidence="2" id="KW-1185">Reference proteome</keyword>
<organism evidence="1 2">
    <name type="scientific">Bacillus carboniphilus</name>
    <dbReference type="NCBI Taxonomy" id="86663"/>
    <lineage>
        <taxon>Bacteria</taxon>
        <taxon>Bacillati</taxon>
        <taxon>Bacillota</taxon>
        <taxon>Bacilli</taxon>
        <taxon>Bacillales</taxon>
        <taxon>Bacillaceae</taxon>
        <taxon>Bacillus</taxon>
    </lineage>
</organism>
<gene>
    <name evidence="1" type="ORF">GCM10008967_00030</name>
</gene>